<protein>
    <recommendedName>
        <fullName evidence="7">Putative adenylate kinase</fullName>
        <shortName evidence="7">AK</shortName>
        <ecNumber evidence="7">2.7.4.3</ecNumber>
    </recommendedName>
    <alternativeName>
        <fullName evidence="7">ATP-AMP transphosphorylase</fullName>
    </alternativeName>
</protein>
<evidence type="ECO:0000256" key="1">
    <source>
        <dbReference type="ARBA" id="ARBA00022517"/>
    </source>
</evidence>
<comment type="catalytic activity">
    <reaction evidence="7">
        <text>ATP + H2O = ADP + phosphate + H(+)</text>
        <dbReference type="Rhea" id="RHEA:13065"/>
        <dbReference type="ChEBI" id="CHEBI:15377"/>
        <dbReference type="ChEBI" id="CHEBI:15378"/>
        <dbReference type="ChEBI" id="CHEBI:30616"/>
        <dbReference type="ChEBI" id="CHEBI:43474"/>
        <dbReference type="ChEBI" id="CHEBI:456216"/>
    </reaction>
</comment>
<feature type="binding site" evidence="7">
    <location>
        <position position="10"/>
    </location>
    <ligand>
        <name>ATP</name>
        <dbReference type="ChEBI" id="CHEBI:30616"/>
    </ligand>
</feature>
<dbReference type="InterPro" id="IPR027417">
    <property type="entry name" value="P-loop_NTPase"/>
</dbReference>
<feature type="binding site" evidence="7">
    <location>
        <position position="104"/>
    </location>
    <ligand>
        <name>ATP</name>
        <dbReference type="ChEBI" id="CHEBI:30616"/>
    </ligand>
</feature>
<proteinExistence type="inferred from homology"/>
<evidence type="ECO:0000313" key="9">
    <source>
        <dbReference type="Proteomes" id="UP000470772"/>
    </source>
</evidence>
<keyword evidence="9" id="KW-1185">Reference proteome</keyword>
<comment type="function">
    <text evidence="7">Broad-specificity nucleoside monophosphate (NMP) kinase that catalyzes the reversible transfer of the terminal phosphate group between nucleoside triphosphates and monophosphates. Has also ATPase activity. Involved in the late maturation steps of the 30S ribosomal particles, specifically 16S rRNA maturation. While NMP activity is not required for ribosome maturation, ATPase activity is. Associates transiently with small ribosomal subunit protein uS11. ATP hydrolysis breaks the interaction with uS11. May temporarily remove uS11 from the ribosome to enable a conformational change of the ribosomal RNA that is needed for the final maturation step of the small ribosomal subunit.</text>
</comment>
<dbReference type="GO" id="GO:0042274">
    <property type="term" value="P:ribosomal small subunit biogenesis"/>
    <property type="evidence" value="ECO:0007669"/>
    <property type="project" value="UniProtKB-UniRule"/>
</dbReference>
<gene>
    <name evidence="8" type="ORF">GC250_02810</name>
</gene>
<keyword evidence="1 7" id="KW-0690">Ribosome biogenesis</keyword>
<keyword evidence="5 7" id="KW-0418">Kinase</keyword>
<sequence length="185" mass="21091">MLLVITGTPGTGKSTLAKVLSEKLSLSILSVSQFVIERKLYTDYDELRKSYVIDEDRLVDALRDELKKGNVIVETIYPSVIENPDLVVLLRKDPRILYKELINRGWSELKSAENAMSEAIGYVASEAWDTFVNVCEIDVTKLNVEETANLVISRKCMDKVDWLSYDGMEEFLSFLDNVISRYSEH</sequence>
<evidence type="ECO:0000256" key="5">
    <source>
        <dbReference type="ARBA" id="ARBA00022777"/>
    </source>
</evidence>
<dbReference type="Proteomes" id="UP000470772">
    <property type="component" value="Unassembled WGS sequence"/>
</dbReference>
<dbReference type="PANTHER" id="PTHR12595:SF0">
    <property type="entry name" value="ADENYLATE KINASE ISOENZYME 6"/>
    <property type="match status" value="1"/>
</dbReference>
<dbReference type="OrthoDB" id="8730at2157"/>
<dbReference type="InterPro" id="IPR020618">
    <property type="entry name" value="Adenyl_kinase_AK6"/>
</dbReference>
<feature type="region of interest" description="LID" evidence="7">
    <location>
        <begin position="103"/>
        <end position="113"/>
    </location>
</feature>
<dbReference type="GO" id="GO:0016887">
    <property type="term" value="F:ATP hydrolysis activity"/>
    <property type="evidence" value="ECO:0007669"/>
    <property type="project" value="InterPro"/>
</dbReference>
<comment type="caution">
    <text evidence="7">Lacks conserved residue(s) required for the propagation of feature annotation.</text>
</comment>
<evidence type="ECO:0000256" key="2">
    <source>
        <dbReference type="ARBA" id="ARBA00022552"/>
    </source>
</evidence>
<evidence type="ECO:0000256" key="4">
    <source>
        <dbReference type="ARBA" id="ARBA00022741"/>
    </source>
</evidence>
<keyword evidence="2 7" id="KW-0698">rRNA processing</keyword>
<comment type="caution">
    <text evidence="8">The sequence shown here is derived from an EMBL/GenBank/DDBJ whole genome shotgun (WGS) entry which is preliminary data.</text>
</comment>
<accession>A0A6A9QJZ6</accession>
<dbReference type="RefSeq" id="WP_054838064.1">
    <property type="nucleotide sequence ID" value="NZ_BBBY01000004.1"/>
</dbReference>
<dbReference type="Pfam" id="PF13238">
    <property type="entry name" value="AAA_18"/>
    <property type="match status" value="1"/>
</dbReference>
<evidence type="ECO:0000256" key="3">
    <source>
        <dbReference type="ARBA" id="ARBA00022679"/>
    </source>
</evidence>
<evidence type="ECO:0000256" key="6">
    <source>
        <dbReference type="ARBA" id="ARBA00022840"/>
    </source>
</evidence>
<keyword evidence="6 7" id="KW-0067">ATP-binding</keyword>
<evidence type="ECO:0000256" key="7">
    <source>
        <dbReference type="HAMAP-Rule" id="MF_00039"/>
    </source>
</evidence>
<dbReference type="SUPFAM" id="SSF52540">
    <property type="entry name" value="P-loop containing nucleoside triphosphate hydrolases"/>
    <property type="match status" value="1"/>
</dbReference>
<feature type="binding site" evidence="7">
    <location>
        <position position="13"/>
    </location>
    <ligand>
        <name>ATP</name>
        <dbReference type="ChEBI" id="CHEBI:30616"/>
    </ligand>
</feature>
<dbReference type="PANTHER" id="PTHR12595">
    <property type="entry name" value="POS9-ACTIVATING FACTOR FAP7-RELATED"/>
    <property type="match status" value="1"/>
</dbReference>
<reference evidence="8 9" key="1">
    <citation type="submission" date="2019-10" db="EMBL/GenBank/DDBJ databases">
        <title>Sequencing and Assembly of Multiple Reported Metal-Biooxidizing Members of the Extremely Thermoacidophilic Archaeal Family Sulfolobaceae.</title>
        <authorList>
            <person name="Counts J.A."/>
            <person name="Kelly R.M."/>
        </authorList>
    </citation>
    <scope>NUCLEOTIDE SEQUENCE [LARGE SCALE GENOMIC DNA]</scope>
    <source>
        <strain evidence="8 9">DSM 6482</strain>
    </source>
</reference>
<evidence type="ECO:0000313" key="8">
    <source>
        <dbReference type="EMBL" id="MUN28419.1"/>
    </source>
</evidence>
<dbReference type="AlphaFoldDB" id="A0A6A9QJZ6"/>
<comment type="subunit">
    <text evidence="7">Interacts with uS11. Not a structural component of 40S pre-ribosomes, but transiently interacts with them by binding to uS11.</text>
</comment>
<name>A0A6A9QJZ6_SULME</name>
<organism evidence="8 9">
    <name type="scientific">Sulfuracidifex metallicus DSM 6482 = JCM 9184</name>
    <dbReference type="NCBI Taxonomy" id="523847"/>
    <lineage>
        <taxon>Archaea</taxon>
        <taxon>Thermoproteota</taxon>
        <taxon>Thermoprotei</taxon>
        <taxon>Sulfolobales</taxon>
        <taxon>Sulfolobaceae</taxon>
        <taxon>Sulfuracidifex</taxon>
    </lineage>
</organism>
<dbReference type="GO" id="GO:0006364">
    <property type="term" value="P:rRNA processing"/>
    <property type="evidence" value="ECO:0007669"/>
    <property type="project" value="UniProtKB-KW"/>
</dbReference>
<comment type="similarity">
    <text evidence="7">Belongs to the adenylate kinase family. AK6 subfamily.</text>
</comment>
<feature type="binding site" evidence="7">
    <location>
        <position position="15"/>
    </location>
    <ligand>
        <name>ATP</name>
        <dbReference type="ChEBI" id="CHEBI:30616"/>
    </ligand>
</feature>
<dbReference type="GO" id="GO:0004017">
    <property type="term" value="F:AMP kinase activity"/>
    <property type="evidence" value="ECO:0007669"/>
    <property type="project" value="UniProtKB-UniRule"/>
</dbReference>
<dbReference type="Gene3D" id="3.40.50.300">
    <property type="entry name" value="P-loop containing nucleotide triphosphate hydrolases"/>
    <property type="match status" value="1"/>
</dbReference>
<feature type="binding site" evidence="7">
    <location>
        <position position="14"/>
    </location>
    <ligand>
        <name>ATP</name>
        <dbReference type="ChEBI" id="CHEBI:30616"/>
    </ligand>
</feature>
<feature type="binding site" evidence="7">
    <location>
        <position position="12"/>
    </location>
    <ligand>
        <name>ATP</name>
        <dbReference type="ChEBI" id="CHEBI:30616"/>
    </ligand>
</feature>
<keyword evidence="4 7" id="KW-0547">Nucleotide-binding</keyword>
<dbReference type="HAMAP" id="MF_00039">
    <property type="entry name" value="Adenylate_kinase_AK6"/>
    <property type="match status" value="1"/>
</dbReference>
<dbReference type="GO" id="GO:0005524">
    <property type="term" value="F:ATP binding"/>
    <property type="evidence" value="ECO:0007669"/>
    <property type="project" value="UniProtKB-UniRule"/>
</dbReference>
<keyword evidence="3 7" id="KW-0808">Transferase</keyword>
<dbReference type="EMBL" id="WGGD01000005">
    <property type="protein sequence ID" value="MUN28419.1"/>
    <property type="molecule type" value="Genomic_DNA"/>
</dbReference>
<comment type="catalytic activity">
    <reaction evidence="7">
        <text>AMP + ATP = 2 ADP</text>
        <dbReference type="Rhea" id="RHEA:12973"/>
        <dbReference type="ChEBI" id="CHEBI:30616"/>
        <dbReference type="ChEBI" id="CHEBI:456215"/>
        <dbReference type="ChEBI" id="CHEBI:456216"/>
        <dbReference type="EC" id="2.7.4.3"/>
    </reaction>
</comment>
<dbReference type="EC" id="2.7.4.3" evidence="7"/>